<proteinExistence type="predicted"/>
<dbReference type="Proteomes" id="UP000672039">
    <property type="component" value="Chromosome"/>
</dbReference>
<dbReference type="Pfam" id="PF10005">
    <property type="entry name" value="Zn_ribbon_DZR_6"/>
    <property type="match status" value="1"/>
</dbReference>
<feature type="domain" description="Zinc-ribbon" evidence="1">
    <location>
        <begin position="4"/>
        <end position="104"/>
    </location>
</feature>
<dbReference type="InterPro" id="IPR031321">
    <property type="entry name" value="UCP012641"/>
</dbReference>
<dbReference type="Gene3D" id="3.40.390.70">
    <property type="match status" value="1"/>
</dbReference>
<reference evidence="2 3" key="1">
    <citation type="submission" date="2021-04" db="EMBL/GenBank/DDBJ databases">
        <title>Genomics, taxonomy and metabolism of representatives of sulfur bacteria of the genus Thiothrix: Thiothrix fructosivorans QT, Thiothrix unzii A1T and three new species, Thiothrix subterranea sp. nov., Thiothrix litoralis sp. nov. and 'Candidatus Thiothrix anitrata' sp. nov.</title>
        <authorList>
            <person name="Ravin N.V."/>
            <person name="Smolyakov D."/>
            <person name="Rudenko T.S."/>
            <person name="Mardanov A.V."/>
            <person name="Beletsky A.V."/>
            <person name="Markov N.D."/>
            <person name="Fomenkov A.I."/>
            <person name="Roberts R.J."/>
            <person name="Karnachuk O.V."/>
            <person name="Novikov A."/>
            <person name="Grabovich M.Y."/>
        </authorList>
    </citation>
    <scope>NUCLEOTIDE SEQUENCE [LARGE SCALE GENOMIC DNA]</scope>
    <source>
        <strain evidence="2 3">AS</strain>
    </source>
</reference>
<gene>
    <name evidence="2" type="ORF">J9253_20450</name>
</gene>
<sequence length="404" mass="46612">MKTFNCTCQDHQILFFESSTCSSCNRTVGIDDEFEKVEPYDLDEKSGQYFKAEQPHIRYQKCDNNANFQACNGMVKLNTLAPADDKDEVLCFACRFNETIPNLSIVEHIPLWRKMERAKRRALYTLKAFSLPLRNISQDPDNGLSFDFITDRDVNDHFVSKLHGSETVFTGHDCGHITINLAEANDVARSHTKLAMGERYRTLLGHFRHELGHYYFDILIASSPEKHALCKQYFGDDELDYQEALDKHYKNGSPENWREAFISEYATMHPYEDWAETWAHYMHIMDTLETAKNFSITGSTSANTDDAEEIEDLNLPQSTYFFSAQTSITSILDTWIDFAVILNSLNRSMGMNDAYPFVLTEPVRTKLSFIHHAIHDRLHRMPALVEETNNVEPEVKTNNTKRNL</sequence>
<organism evidence="2 3">
    <name type="scientific">Thiothrix litoralis</name>
    <dbReference type="NCBI Taxonomy" id="2891210"/>
    <lineage>
        <taxon>Bacteria</taxon>
        <taxon>Pseudomonadati</taxon>
        <taxon>Pseudomonadota</taxon>
        <taxon>Gammaproteobacteria</taxon>
        <taxon>Thiotrichales</taxon>
        <taxon>Thiotrichaceae</taxon>
        <taxon>Thiothrix</taxon>
    </lineage>
</organism>
<dbReference type="Pfam" id="PF15887">
    <property type="entry name" value="Peptidase_Mx"/>
    <property type="match status" value="1"/>
</dbReference>
<name>A0ABX7WRJ9_9GAMM</name>
<dbReference type="RefSeq" id="WP_210222648.1">
    <property type="nucleotide sequence ID" value="NZ_CP072801.1"/>
</dbReference>
<evidence type="ECO:0000313" key="3">
    <source>
        <dbReference type="Proteomes" id="UP000672039"/>
    </source>
</evidence>
<keyword evidence="3" id="KW-1185">Reference proteome</keyword>
<dbReference type="InterPro" id="IPR011201">
    <property type="entry name" value="Zinc-ribbon_6_bact"/>
</dbReference>
<dbReference type="EMBL" id="CP072801">
    <property type="protein sequence ID" value="QTR46309.1"/>
    <property type="molecule type" value="Genomic_DNA"/>
</dbReference>
<accession>A0ABX7WRJ9</accession>
<dbReference type="PIRSF" id="PIRSF012641">
    <property type="entry name" value="UCP012641"/>
    <property type="match status" value="1"/>
</dbReference>
<evidence type="ECO:0000259" key="1">
    <source>
        <dbReference type="Pfam" id="PF10005"/>
    </source>
</evidence>
<evidence type="ECO:0000313" key="2">
    <source>
        <dbReference type="EMBL" id="QTR46309.1"/>
    </source>
</evidence>
<protein>
    <submittedName>
        <fullName evidence="2">Zinc-binding metallopeptidase</fullName>
    </submittedName>
</protein>